<keyword evidence="5" id="KW-0479">Metal-binding</keyword>
<keyword evidence="3" id="KW-0004">4Fe-4S</keyword>
<dbReference type="Pfam" id="PF13616">
    <property type="entry name" value="Rotamase_3"/>
    <property type="match status" value="1"/>
</dbReference>
<dbReference type="OrthoDB" id="2470at2759"/>
<gene>
    <name evidence="14" type="ORF">BWQ96_02454</name>
</gene>
<keyword evidence="6" id="KW-0408">Iron</keyword>
<evidence type="ECO:0000256" key="4">
    <source>
        <dbReference type="ARBA" id="ARBA00022691"/>
    </source>
</evidence>
<evidence type="ECO:0000256" key="9">
    <source>
        <dbReference type="SAM" id="MobiDB-lite"/>
    </source>
</evidence>
<dbReference type="Pfam" id="PF01938">
    <property type="entry name" value="TRAM"/>
    <property type="match status" value="1"/>
</dbReference>
<dbReference type="SFLD" id="SFLDF00273">
    <property type="entry name" value="(dimethylallyl)adenosine_tRNA"/>
    <property type="match status" value="1"/>
</dbReference>
<proteinExistence type="inferred from homology"/>
<dbReference type="PROSITE" id="PS51918">
    <property type="entry name" value="RADICAL_SAM"/>
    <property type="match status" value="1"/>
</dbReference>
<dbReference type="FunFam" id="3.40.50.12160:FF:000003">
    <property type="entry name" value="CDK5 regulatory subunit-associated protein 1"/>
    <property type="match status" value="1"/>
</dbReference>
<dbReference type="PROSITE" id="PS50198">
    <property type="entry name" value="PPIC_PPIASE_2"/>
    <property type="match status" value="1"/>
</dbReference>
<evidence type="ECO:0000256" key="5">
    <source>
        <dbReference type="ARBA" id="ARBA00022723"/>
    </source>
</evidence>
<keyword evidence="4" id="KW-0949">S-adenosyl-L-methionine</keyword>
<accession>A0A2V3J037</accession>
<dbReference type="SFLD" id="SFLDG01082">
    <property type="entry name" value="B12-binding_domain_containing"/>
    <property type="match status" value="1"/>
</dbReference>
<evidence type="ECO:0000256" key="7">
    <source>
        <dbReference type="ARBA" id="ARBA00023014"/>
    </source>
</evidence>
<dbReference type="NCBIfam" id="TIGR01574">
    <property type="entry name" value="miaB-methiolase"/>
    <property type="match status" value="1"/>
</dbReference>
<evidence type="ECO:0000313" key="15">
    <source>
        <dbReference type="Proteomes" id="UP000247409"/>
    </source>
</evidence>
<evidence type="ECO:0000259" key="13">
    <source>
        <dbReference type="PROSITE" id="PS51918"/>
    </source>
</evidence>
<dbReference type="Gene3D" id="3.10.50.40">
    <property type="match status" value="1"/>
</dbReference>
<feature type="domain" description="PpiC" evidence="10">
    <location>
        <begin position="73"/>
        <end position="173"/>
    </location>
</feature>
<evidence type="ECO:0000259" key="10">
    <source>
        <dbReference type="PROSITE" id="PS50198"/>
    </source>
</evidence>
<organism evidence="14 15">
    <name type="scientific">Gracilariopsis chorda</name>
    <dbReference type="NCBI Taxonomy" id="448386"/>
    <lineage>
        <taxon>Eukaryota</taxon>
        <taxon>Rhodophyta</taxon>
        <taxon>Florideophyceae</taxon>
        <taxon>Rhodymeniophycidae</taxon>
        <taxon>Gracilariales</taxon>
        <taxon>Gracilariaceae</taxon>
        <taxon>Gracilariopsis</taxon>
    </lineage>
</organism>
<dbReference type="SFLD" id="SFLDS00029">
    <property type="entry name" value="Radical_SAM"/>
    <property type="match status" value="1"/>
</dbReference>
<dbReference type="GO" id="GO:0046872">
    <property type="term" value="F:metal ion binding"/>
    <property type="evidence" value="ECO:0007669"/>
    <property type="project" value="UniProtKB-KW"/>
</dbReference>
<dbReference type="InterPro" id="IPR006638">
    <property type="entry name" value="Elp3/MiaA/NifB-like_rSAM"/>
</dbReference>
<dbReference type="InterPro" id="IPR000297">
    <property type="entry name" value="PPIase_PpiC"/>
</dbReference>
<dbReference type="InterPro" id="IPR023404">
    <property type="entry name" value="rSAM_horseshoe"/>
</dbReference>
<evidence type="ECO:0000313" key="14">
    <source>
        <dbReference type="EMBL" id="PXF47772.1"/>
    </source>
</evidence>
<evidence type="ECO:0000256" key="2">
    <source>
        <dbReference type="ARBA" id="ARBA00009815"/>
    </source>
</evidence>
<dbReference type="InterPro" id="IPR005839">
    <property type="entry name" value="Methylthiotransferase"/>
</dbReference>
<dbReference type="PROSITE" id="PS51449">
    <property type="entry name" value="MTTASE_N"/>
    <property type="match status" value="1"/>
</dbReference>
<dbReference type="PANTHER" id="PTHR43020:SF2">
    <property type="entry name" value="MITOCHONDRIAL TRNA METHYLTHIOTRANSFERASE CDK5RAP1"/>
    <property type="match status" value="1"/>
</dbReference>
<dbReference type="Pfam" id="PF04055">
    <property type="entry name" value="Radical_SAM"/>
    <property type="match status" value="1"/>
</dbReference>
<dbReference type="SFLD" id="SFLDG01061">
    <property type="entry name" value="methylthiotransferase"/>
    <property type="match status" value="1"/>
</dbReference>
<evidence type="ECO:0000259" key="11">
    <source>
        <dbReference type="PROSITE" id="PS50926"/>
    </source>
</evidence>
<comment type="caution">
    <text evidence="14">The sequence shown here is derived from an EMBL/GenBank/DDBJ whole genome shotgun (WGS) entry which is preliminary data.</text>
</comment>
<keyword evidence="8" id="KW-0697">Rotamase</keyword>
<dbReference type="Pfam" id="PF00919">
    <property type="entry name" value="UPF0004"/>
    <property type="match status" value="1"/>
</dbReference>
<evidence type="ECO:0000259" key="12">
    <source>
        <dbReference type="PROSITE" id="PS51449"/>
    </source>
</evidence>
<feature type="domain" description="Radical SAM core" evidence="13">
    <location>
        <begin position="349"/>
        <end position="580"/>
    </location>
</feature>
<keyword evidence="7" id="KW-0411">Iron-sulfur</keyword>
<comment type="similarity">
    <text evidence="2">Belongs to the methylthiotransferase family. MiaB subfamily.</text>
</comment>
<dbReference type="InterPro" id="IPR006463">
    <property type="entry name" value="MiaB_methiolase"/>
</dbReference>
<evidence type="ECO:0000256" key="1">
    <source>
        <dbReference type="ARBA" id="ARBA00001966"/>
    </source>
</evidence>
<comment type="cofactor">
    <cofactor evidence="1">
        <name>[4Fe-4S] cluster</name>
        <dbReference type="ChEBI" id="CHEBI:49883"/>
    </cofactor>
</comment>
<dbReference type="Gene3D" id="3.80.30.20">
    <property type="entry name" value="tm_1862 like domain"/>
    <property type="match status" value="1"/>
</dbReference>
<dbReference type="GO" id="GO:0051539">
    <property type="term" value="F:4 iron, 4 sulfur cluster binding"/>
    <property type="evidence" value="ECO:0007669"/>
    <property type="project" value="UniProtKB-KW"/>
</dbReference>
<feature type="domain" description="MTTase N-terminal" evidence="12">
    <location>
        <begin position="210"/>
        <end position="327"/>
    </location>
</feature>
<evidence type="ECO:0000256" key="6">
    <source>
        <dbReference type="ARBA" id="ARBA00023004"/>
    </source>
</evidence>
<dbReference type="GO" id="GO:0035600">
    <property type="term" value="P:tRNA methylthiolation"/>
    <property type="evidence" value="ECO:0007669"/>
    <property type="project" value="TreeGrafter"/>
</dbReference>
<dbReference type="GO" id="GO:0003755">
    <property type="term" value="F:peptidyl-prolyl cis-trans isomerase activity"/>
    <property type="evidence" value="ECO:0007669"/>
    <property type="project" value="UniProtKB-KW"/>
</dbReference>
<evidence type="ECO:0000256" key="3">
    <source>
        <dbReference type="ARBA" id="ARBA00022485"/>
    </source>
</evidence>
<feature type="domain" description="TRAM" evidence="11">
    <location>
        <begin position="583"/>
        <end position="647"/>
    </location>
</feature>
<dbReference type="InterPro" id="IPR013848">
    <property type="entry name" value="Methylthiotransferase_N"/>
</dbReference>
<keyword evidence="8" id="KW-0413">Isomerase</keyword>
<dbReference type="AlphaFoldDB" id="A0A2V3J037"/>
<name>A0A2V3J037_9FLOR</name>
<dbReference type="SUPFAM" id="SSF102114">
    <property type="entry name" value="Radical SAM enzymes"/>
    <property type="match status" value="1"/>
</dbReference>
<dbReference type="InterPro" id="IPR046357">
    <property type="entry name" value="PPIase_dom_sf"/>
</dbReference>
<dbReference type="PROSITE" id="PS50926">
    <property type="entry name" value="TRAM"/>
    <property type="match status" value="1"/>
</dbReference>
<dbReference type="EMBL" id="NBIV01000020">
    <property type="protein sequence ID" value="PXF47772.1"/>
    <property type="molecule type" value="Genomic_DNA"/>
</dbReference>
<dbReference type="InterPro" id="IPR038135">
    <property type="entry name" value="Methylthiotransferase_N_sf"/>
</dbReference>
<keyword evidence="15" id="KW-1185">Reference proteome</keyword>
<dbReference type="InterPro" id="IPR058240">
    <property type="entry name" value="rSAM_sf"/>
</dbReference>
<evidence type="ECO:0000256" key="8">
    <source>
        <dbReference type="PROSITE-ProRule" id="PRU00278"/>
    </source>
</evidence>
<dbReference type="InterPro" id="IPR007197">
    <property type="entry name" value="rSAM"/>
</dbReference>
<dbReference type="GO" id="GO:0035596">
    <property type="term" value="F:methylthiotransferase activity"/>
    <property type="evidence" value="ECO:0007669"/>
    <property type="project" value="InterPro"/>
</dbReference>
<sequence>MRLNTAFVAGSFCTPLETFLPQRNLCSRQTFSESGRKSIVAVIQQERTPRELNRVPRPGVPGHRFHNISPDDIEAIRIRHCRLETKELCDQVWKQITRDKARLADVAASLSTCNASKHQGGDLGWWWKEEIVPENVEEFGINDQLLAAALRSRPHTLERVQTKHGWHVFIVEEARHVLRTKHERTASRQNPNRKRGVGVNGEQVPRPLPHTYAVQTLGCQMNRSDSERMAGELNRLGYTETSDPFQASLLILNTCNIREHAESKVYSYVGRHVMRKRMYPNDVTLCVAGCVAQQEGEKMLRRIPELDLVFGPQYVNRLGDLLTDVERNGCQVAATDPTHIQEDISKPKRESSVSAWINVIYGCGENCSFCTVGNVVRSVEQSRSMESIRSEIEEAARDGYREIVLLGQNIDAYGRDMYPKRTFSQLLDFIHDIDGIERIRFTTSHPRYISQNLVDMCATLPRVMPFFHIPPQSGDNDVLKAMRRGYTVEAYEAVVKRIRKSIPDAAICGDMIVGFPGETEEQFQKSLELMDRVKFDVMNTAAYSPRPQTPAALMENQVPDAVKMDRLYRMNEVVKAHALERSLRYIGRTELVLVEHQNPKNARQVVGRTPTNRSVYFDGSIEELRGKIVSVEIEDAYPFSLKGRRPENPY</sequence>
<dbReference type="NCBIfam" id="TIGR00089">
    <property type="entry name" value="MiaB/RimO family radical SAM methylthiotransferase"/>
    <property type="match status" value="1"/>
</dbReference>
<dbReference type="FunFam" id="3.80.30.20:FF:000001">
    <property type="entry name" value="tRNA-2-methylthio-N(6)-dimethylallyladenosine synthase 2"/>
    <property type="match status" value="1"/>
</dbReference>
<dbReference type="STRING" id="448386.A0A2V3J037"/>
<protein>
    <submittedName>
        <fullName evidence="14">tRNA-2-methylthio-N(6)-dimethylallyladenosine synthase</fullName>
    </submittedName>
</protein>
<reference evidence="14 15" key="1">
    <citation type="journal article" date="2018" name="Mol. Biol. Evol.">
        <title>Analysis of the draft genome of the red seaweed Gracilariopsis chorda provides insights into genome size evolution in Rhodophyta.</title>
        <authorList>
            <person name="Lee J."/>
            <person name="Yang E.C."/>
            <person name="Graf L."/>
            <person name="Yang J.H."/>
            <person name="Qiu H."/>
            <person name="Zel Zion U."/>
            <person name="Chan C.X."/>
            <person name="Stephens T.G."/>
            <person name="Weber A.P.M."/>
            <person name="Boo G.H."/>
            <person name="Boo S.M."/>
            <person name="Kim K.M."/>
            <person name="Shin Y."/>
            <person name="Jung M."/>
            <person name="Lee S.J."/>
            <person name="Yim H.S."/>
            <person name="Lee J.H."/>
            <person name="Bhattacharya D."/>
            <person name="Yoon H.S."/>
        </authorList>
    </citation>
    <scope>NUCLEOTIDE SEQUENCE [LARGE SCALE GENOMIC DNA]</scope>
    <source>
        <strain evidence="14 15">SKKU-2015</strain>
        <tissue evidence="14">Whole body</tissue>
    </source>
</reference>
<dbReference type="InterPro" id="IPR002792">
    <property type="entry name" value="TRAM_dom"/>
</dbReference>
<dbReference type="Proteomes" id="UP000247409">
    <property type="component" value="Unassembled WGS sequence"/>
</dbReference>
<feature type="region of interest" description="Disordered" evidence="9">
    <location>
        <begin position="181"/>
        <end position="205"/>
    </location>
</feature>
<dbReference type="Gene3D" id="3.40.50.12160">
    <property type="entry name" value="Methylthiotransferase, N-terminal domain"/>
    <property type="match status" value="1"/>
</dbReference>
<dbReference type="SUPFAM" id="SSF54534">
    <property type="entry name" value="FKBP-like"/>
    <property type="match status" value="1"/>
</dbReference>
<dbReference type="CDD" id="cd01335">
    <property type="entry name" value="Radical_SAM"/>
    <property type="match status" value="1"/>
</dbReference>
<dbReference type="SMART" id="SM00729">
    <property type="entry name" value="Elp3"/>
    <property type="match status" value="1"/>
</dbReference>
<dbReference type="PANTHER" id="PTHR43020">
    <property type="entry name" value="CDK5 REGULATORY SUBUNIT-ASSOCIATED PROTEIN 1"/>
    <property type="match status" value="1"/>
</dbReference>